<feature type="chain" id="PRO_5009649508" description="GH18 domain-containing protein" evidence="10">
    <location>
        <begin position="19"/>
        <end position="432"/>
    </location>
</feature>
<keyword evidence="10" id="KW-0732">Signal</keyword>
<feature type="compositionally biased region" description="Polar residues" evidence="9">
    <location>
        <begin position="246"/>
        <end position="255"/>
    </location>
</feature>
<evidence type="ECO:0000256" key="5">
    <source>
        <dbReference type="ARBA" id="ARBA00023295"/>
    </source>
</evidence>
<evidence type="ECO:0000256" key="4">
    <source>
        <dbReference type="ARBA" id="ARBA00023277"/>
    </source>
</evidence>
<organism evidence="12 13">
    <name type="scientific">Rhizopogon vesiculosus</name>
    <dbReference type="NCBI Taxonomy" id="180088"/>
    <lineage>
        <taxon>Eukaryota</taxon>
        <taxon>Fungi</taxon>
        <taxon>Dikarya</taxon>
        <taxon>Basidiomycota</taxon>
        <taxon>Agaricomycotina</taxon>
        <taxon>Agaricomycetes</taxon>
        <taxon>Agaricomycetidae</taxon>
        <taxon>Boletales</taxon>
        <taxon>Suillineae</taxon>
        <taxon>Rhizopogonaceae</taxon>
        <taxon>Rhizopogon</taxon>
    </lineage>
</organism>
<dbReference type="PANTHER" id="PTHR11177:SF317">
    <property type="entry name" value="CHITINASE 12-RELATED"/>
    <property type="match status" value="1"/>
</dbReference>
<reference evidence="12 13" key="1">
    <citation type="submission" date="2016-03" db="EMBL/GenBank/DDBJ databases">
        <title>Comparative genomics of the ectomycorrhizal sister species Rhizopogon vinicolor and Rhizopogon vesiculosus (Basidiomycota: Boletales) reveals a divergence of the mating type B locus.</title>
        <authorList>
            <person name="Mujic A.B."/>
            <person name="Kuo A."/>
            <person name="Tritt A."/>
            <person name="Lipzen A."/>
            <person name="Chen C."/>
            <person name="Johnson J."/>
            <person name="Sharma A."/>
            <person name="Barry K."/>
            <person name="Grigoriev I.V."/>
            <person name="Spatafora J.W."/>
        </authorList>
    </citation>
    <scope>NUCLEOTIDE SEQUENCE [LARGE SCALE GENOMIC DNA]</scope>
    <source>
        <strain evidence="12 13">AM-OR11-056</strain>
    </source>
</reference>
<evidence type="ECO:0000313" key="13">
    <source>
        <dbReference type="Proteomes" id="UP000183567"/>
    </source>
</evidence>
<dbReference type="InterPro" id="IPR001223">
    <property type="entry name" value="Glyco_hydro18_cat"/>
</dbReference>
<evidence type="ECO:0000256" key="3">
    <source>
        <dbReference type="ARBA" id="ARBA00023024"/>
    </source>
</evidence>
<dbReference type="AlphaFoldDB" id="A0A1J8PWY1"/>
<dbReference type="Gene3D" id="3.20.20.80">
    <property type="entry name" value="Glycosidases"/>
    <property type="match status" value="2"/>
</dbReference>
<keyword evidence="5 7" id="KW-0326">Glycosidase</keyword>
<evidence type="ECO:0000256" key="7">
    <source>
        <dbReference type="RuleBase" id="RU000489"/>
    </source>
</evidence>
<dbReference type="InterPro" id="IPR050314">
    <property type="entry name" value="Glycosyl_Hydrlase_18"/>
</dbReference>
<keyword evidence="13" id="KW-1185">Reference proteome</keyword>
<comment type="similarity">
    <text evidence="8">Belongs to the glycosyl hydrolase 18 family.</text>
</comment>
<dbReference type="SUPFAM" id="SSF51445">
    <property type="entry name" value="(Trans)glycosidases"/>
    <property type="match status" value="1"/>
</dbReference>
<sequence length="432" mass="47497">MLSYTLLTLSLLPLLTLSAPSLQLPSTSGNPLQAANVATHPEVQPLVMTYYVDWAPRANIDFSQFDYIDFAFALPDEHFALEWDVPNAAELLRQLVTDAHASGRTKVKLSIGGWTGSRHFSQAVSTPINRQIFVNNILDVYKQYNLDGIDIDWEYPGQLGASGNTERPDDTENMLQFIQLLRQTLPLTAKISAAVQDDPFSGPDGHPIKDASGFAKLVDWILIMNYDDFEATNPPGPNAPMHDACGNSSQPSQNAAAGYNGWTQAGFPASQIVLGLPAYGYVIHNGADRLRQRSSEPPRLHRLARRTTVRPDEDQQVQFRDLVSDGILQRNSDGTYSVLPASGFQRSWDECSATPFLHSSQQTIPYDDPESLGMKAQFSKNNGMGGVNMFDVHGDTDQWDLISAIRKNLLKLPVTPVSTPEPGIIGAFTPLS</sequence>
<evidence type="ECO:0000256" key="8">
    <source>
        <dbReference type="RuleBase" id="RU004453"/>
    </source>
</evidence>
<gene>
    <name evidence="12" type="ORF">AZE42_00504</name>
</gene>
<evidence type="ECO:0000259" key="11">
    <source>
        <dbReference type="PROSITE" id="PS51910"/>
    </source>
</evidence>
<evidence type="ECO:0000256" key="10">
    <source>
        <dbReference type="SAM" id="SignalP"/>
    </source>
</evidence>
<name>A0A1J8PWY1_9AGAM</name>
<dbReference type="PANTHER" id="PTHR11177">
    <property type="entry name" value="CHITINASE"/>
    <property type="match status" value="1"/>
</dbReference>
<keyword evidence="3" id="KW-0146">Chitin degradation</keyword>
<comment type="catalytic activity">
    <reaction evidence="1">
        <text>Random endo-hydrolysis of N-acetyl-beta-D-glucosaminide (1-&gt;4)-beta-linkages in chitin and chitodextrins.</text>
        <dbReference type="EC" id="3.2.1.14"/>
    </reaction>
</comment>
<protein>
    <recommendedName>
        <fullName evidence="11">GH18 domain-containing protein</fullName>
    </recommendedName>
</protein>
<evidence type="ECO:0000256" key="1">
    <source>
        <dbReference type="ARBA" id="ARBA00000822"/>
    </source>
</evidence>
<dbReference type="Pfam" id="PF00704">
    <property type="entry name" value="Glyco_hydro_18"/>
    <property type="match status" value="1"/>
</dbReference>
<dbReference type="EMBL" id="LVVM01004012">
    <property type="protein sequence ID" value="OJA13798.1"/>
    <property type="molecule type" value="Genomic_DNA"/>
</dbReference>
<dbReference type="GO" id="GO:0008843">
    <property type="term" value="F:endochitinase activity"/>
    <property type="evidence" value="ECO:0007669"/>
    <property type="project" value="UniProtKB-EC"/>
</dbReference>
<proteinExistence type="inferred from homology"/>
<dbReference type="InterPro" id="IPR011583">
    <property type="entry name" value="Chitinase_II/V-like_cat"/>
</dbReference>
<dbReference type="OrthoDB" id="73875at2759"/>
<comment type="caution">
    <text evidence="12">The sequence shown here is derived from an EMBL/GenBank/DDBJ whole genome shotgun (WGS) entry which is preliminary data.</text>
</comment>
<dbReference type="PROSITE" id="PS51910">
    <property type="entry name" value="GH18_2"/>
    <property type="match status" value="1"/>
</dbReference>
<dbReference type="GO" id="GO:0005576">
    <property type="term" value="C:extracellular region"/>
    <property type="evidence" value="ECO:0007669"/>
    <property type="project" value="TreeGrafter"/>
</dbReference>
<dbReference type="PROSITE" id="PS01095">
    <property type="entry name" value="GH18_1"/>
    <property type="match status" value="1"/>
</dbReference>
<dbReference type="Proteomes" id="UP000183567">
    <property type="component" value="Unassembled WGS sequence"/>
</dbReference>
<evidence type="ECO:0000256" key="6">
    <source>
        <dbReference type="ARBA" id="ARBA00023326"/>
    </source>
</evidence>
<evidence type="ECO:0000313" key="12">
    <source>
        <dbReference type="EMBL" id="OJA13798.1"/>
    </source>
</evidence>
<keyword evidence="2 7" id="KW-0378">Hydrolase</keyword>
<feature type="signal peptide" evidence="10">
    <location>
        <begin position="1"/>
        <end position="18"/>
    </location>
</feature>
<keyword evidence="4" id="KW-0119">Carbohydrate metabolism</keyword>
<dbReference type="GO" id="GO:0006032">
    <property type="term" value="P:chitin catabolic process"/>
    <property type="evidence" value="ECO:0007669"/>
    <property type="project" value="UniProtKB-KW"/>
</dbReference>
<accession>A0A1J8PWY1</accession>
<dbReference type="InterPro" id="IPR017853">
    <property type="entry name" value="GH"/>
</dbReference>
<evidence type="ECO:0000256" key="9">
    <source>
        <dbReference type="SAM" id="MobiDB-lite"/>
    </source>
</evidence>
<dbReference type="SMART" id="SM00636">
    <property type="entry name" value="Glyco_18"/>
    <property type="match status" value="1"/>
</dbReference>
<dbReference type="GO" id="GO:0008061">
    <property type="term" value="F:chitin binding"/>
    <property type="evidence" value="ECO:0007669"/>
    <property type="project" value="InterPro"/>
</dbReference>
<dbReference type="STRING" id="180088.A0A1J8PWY1"/>
<dbReference type="GO" id="GO:0000272">
    <property type="term" value="P:polysaccharide catabolic process"/>
    <property type="evidence" value="ECO:0007669"/>
    <property type="project" value="UniProtKB-KW"/>
</dbReference>
<keyword evidence="6" id="KW-0624">Polysaccharide degradation</keyword>
<dbReference type="InterPro" id="IPR001579">
    <property type="entry name" value="Glyco_hydro_18_chit_AS"/>
</dbReference>
<feature type="domain" description="GH18" evidence="11">
    <location>
        <begin position="45"/>
        <end position="412"/>
    </location>
</feature>
<evidence type="ECO:0000256" key="2">
    <source>
        <dbReference type="ARBA" id="ARBA00022801"/>
    </source>
</evidence>
<feature type="region of interest" description="Disordered" evidence="9">
    <location>
        <begin position="236"/>
        <end position="255"/>
    </location>
</feature>